<comment type="caution">
    <text evidence="1">The sequence shown here is derived from an EMBL/GenBank/DDBJ whole genome shotgun (WGS) entry which is preliminary data.</text>
</comment>
<organism evidence="1 2">
    <name type="scientific">Streptomyces bottropensis</name>
    <dbReference type="NCBI Taxonomy" id="42235"/>
    <lineage>
        <taxon>Bacteria</taxon>
        <taxon>Bacillati</taxon>
        <taxon>Actinomycetota</taxon>
        <taxon>Actinomycetes</taxon>
        <taxon>Kitasatosporales</taxon>
        <taxon>Streptomycetaceae</taxon>
        <taxon>Streptomyces</taxon>
    </lineage>
</organism>
<protein>
    <submittedName>
        <fullName evidence="1">Uncharacterized protein</fullName>
    </submittedName>
</protein>
<dbReference type="RefSeq" id="WP_334487851.1">
    <property type="nucleotide sequence ID" value="NZ_JARULZ010000002.1"/>
</dbReference>
<dbReference type="Pfam" id="PF21848">
    <property type="entry name" value="DUF6907"/>
    <property type="match status" value="1"/>
</dbReference>
<keyword evidence="2" id="KW-1185">Reference proteome</keyword>
<name>A0ABU8AUA2_9ACTN</name>
<dbReference type="Proteomes" id="UP001310290">
    <property type="component" value="Unassembled WGS sequence"/>
</dbReference>
<evidence type="ECO:0000313" key="1">
    <source>
        <dbReference type="EMBL" id="MEH0637286.1"/>
    </source>
</evidence>
<proteinExistence type="predicted"/>
<accession>A0ABU8AUA2</accession>
<dbReference type="InterPro" id="IPR054202">
    <property type="entry name" value="DUF6907"/>
</dbReference>
<gene>
    <name evidence="1" type="ORF">QBA35_28845</name>
</gene>
<dbReference type="EMBL" id="JARULZ010000002">
    <property type="protein sequence ID" value="MEH0637286.1"/>
    <property type="molecule type" value="Genomic_DNA"/>
</dbReference>
<sequence length="127" mass="13596">MSTEPRKITLPTADHGPVTLDEPTWCMGHSHHDPNTERVDLIHSGPDIQLNFRYVTLLSACLVQSPYAGASQPSLGGRTPGVSVHPLGLTLDATQVYDLAARLDTFADRLRDLADQLAGIRAGGGGR</sequence>
<evidence type="ECO:0000313" key="2">
    <source>
        <dbReference type="Proteomes" id="UP001310290"/>
    </source>
</evidence>
<reference evidence="1" key="1">
    <citation type="submission" date="2023-04" db="EMBL/GenBank/DDBJ databases">
        <title>Genomic diversity of scab-causing Streptomyces spp. in the province of Quebec, Canada.</title>
        <authorList>
            <person name="Biessy A."/>
            <person name="Cadieux M."/>
            <person name="Ciotola M."/>
            <person name="Filion M."/>
        </authorList>
    </citation>
    <scope>NUCLEOTIDE SEQUENCE</scope>
    <source>
        <strain evidence="1">B21-115</strain>
    </source>
</reference>